<dbReference type="NCBIfam" id="NF003037">
    <property type="entry name" value="PRK03932.1"/>
    <property type="match status" value="1"/>
</dbReference>
<evidence type="ECO:0000313" key="11">
    <source>
        <dbReference type="EMBL" id="OAY32888.1"/>
    </source>
</evidence>
<dbReference type="STRING" id="3983.A0A2C9UQ69"/>
<dbReference type="Pfam" id="PF00152">
    <property type="entry name" value="tRNA-synt_2"/>
    <property type="match status" value="2"/>
</dbReference>
<dbReference type="GO" id="GO:0006421">
    <property type="term" value="P:asparaginyl-tRNA aminoacylation"/>
    <property type="evidence" value="ECO:0000318"/>
    <property type="project" value="GO_Central"/>
</dbReference>
<evidence type="ECO:0000256" key="1">
    <source>
        <dbReference type="ARBA" id="ARBA00008226"/>
    </source>
</evidence>
<evidence type="ECO:0000313" key="12">
    <source>
        <dbReference type="Proteomes" id="UP000091857"/>
    </source>
</evidence>
<evidence type="ECO:0000259" key="10">
    <source>
        <dbReference type="Pfam" id="PF00152"/>
    </source>
</evidence>
<dbReference type="NCBIfam" id="TIGR00457">
    <property type="entry name" value="asnS"/>
    <property type="match status" value="1"/>
</dbReference>
<proteinExistence type="inferred from homology"/>
<dbReference type="OrthoDB" id="1931232at2759"/>
<sequence>MASQEPALTSQKSKKSSEEPETTPQEPVPTTPLIPSAKYSNRVVLKTILERSDGGVGLAGARLVIGGWVKSSNELRNDPPSMQPEDNDGVAESPGHKEFSCMEILQTRVPLFRSIAKIFGASGNFPVRARLQQASSKPPAASTPSPPPIVKLLVNDGSCVASLHVTIEFSDDFPIRPLPIGTCVLAEGVLNQLPAQAKHSIEFKVEKFLHIGTVEDDKYLLSKKRLPLESLRDYSHFRPRTTTMASVMRIRSALAFATHSFFQDNGFLSMEVPIMTTTDGEGCSAKFRVTTLSGKEVEKGKPKITDDTEGVRLEVVKGAIKEKNNLIQQLQRSDSNKEALFIAEQDLLKTNQLLAQLEEKEKLRLETLKKASKANVPEDFFSQHTYLTVSGVLHLESYACSLGNVYSFGPRFRADRKGTAKQVAEMWAVEAEMAFSELEDAMNCAEDYFKFLCKWVLENCSADMKFVSKRIDKTRINLLEAMKSSSYERITYGEAVNILKKVADRKFETQPEWDNGLTSQHLSYLVDEIYKKPVIIYNFPKEFKPFYVRLNEDGKTVAAFDMIIPRGGTLITGSQKEERFNLLNERINGLGLARDQYEWYLDLRRHGTVKHSGFTLGFDLMVLFATGIPDVREAIPFPRSSGKVNN</sequence>
<keyword evidence="5" id="KW-0067">ATP-binding</keyword>
<dbReference type="Gene3D" id="3.30.930.10">
    <property type="entry name" value="Bira Bifunctional Protein, Domain 2"/>
    <property type="match status" value="1"/>
</dbReference>
<name>A0A2C9UQ69_MANES</name>
<dbReference type="EC" id="6.1.1.22" evidence="2"/>
<dbReference type="PANTHER" id="PTHR22594">
    <property type="entry name" value="ASPARTYL/LYSYL-TRNA SYNTHETASE"/>
    <property type="match status" value="1"/>
</dbReference>
<feature type="region of interest" description="Disordered" evidence="9">
    <location>
        <begin position="1"/>
        <end position="35"/>
    </location>
</feature>
<dbReference type="PANTHER" id="PTHR22594:SF36">
    <property type="entry name" value="ASPARAGINE--TRNA LIGASE, CYTOPLASMIC 2"/>
    <property type="match status" value="1"/>
</dbReference>
<evidence type="ECO:0000256" key="5">
    <source>
        <dbReference type="ARBA" id="ARBA00022840"/>
    </source>
</evidence>
<dbReference type="Proteomes" id="UP000091857">
    <property type="component" value="Chromosome 13"/>
</dbReference>
<keyword evidence="6" id="KW-0648">Protein biosynthesis</keyword>
<evidence type="ECO:0000256" key="6">
    <source>
        <dbReference type="ARBA" id="ARBA00022917"/>
    </source>
</evidence>
<keyword evidence="3" id="KW-0436">Ligase</keyword>
<evidence type="ECO:0000256" key="8">
    <source>
        <dbReference type="SAM" id="Coils"/>
    </source>
</evidence>
<dbReference type="GO" id="GO:0005524">
    <property type="term" value="F:ATP binding"/>
    <property type="evidence" value="ECO:0007669"/>
    <property type="project" value="UniProtKB-KW"/>
</dbReference>
<feature type="region of interest" description="Disordered" evidence="9">
    <location>
        <begin position="71"/>
        <end position="95"/>
    </location>
</feature>
<keyword evidence="7" id="KW-0030">Aminoacyl-tRNA synthetase</keyword>
<evidence type="ECO:0000256" key="9">
    <source>
        <dbReference type="SAM" id="MobiDB-lite"/>
    </source>
</evidence>
<feature type="domain" description="Aminoacyl-tRNA synthetase class II (D/K/N)" evidence="10">
    <location>
        <begin position="371"/>
        <end position="640"/>
    </location>
</feature>
<reference evidence="12" key="1">
    <citation type="journal article" date="2016" name="Nat. Biotechnol.">
        <title>Sequencing wild and cultivated cassava and related species reveals extensive interspecific hybridization and genetic diversity.</title>
        <authorList>
            <person name="Bredeson J.V."/>
            <person name="Lyons J.B."/>
            <person name="Prochnik S.E."/>
            <person name="Wu G.A."/>
            <person name="Ha C.M."/>
            <person name="Edsinger-Gonzales E."/>
            <person name="Grimwood J."/>
            <person name="Schmutz J."/>
            <person name="Rabbi I.Y."/>
            <person name="Egesi C."/>
            <person name="Nauluvula P."/>
            <person name="Lebot V."/>
            <person name="Ndunguru J."/>
            <person name="Mkamilo G."/>
            <person name="Bart R.S."/>
            <person name="Setter T.L."/>
            <person name="Gleadow R.M."/>
            <person name="Kulakow P."/>
            <person name="Ferguson M.E."/>
            <person name="Rounsley S."/>
            <person name="Rokhsar D.S."/>
        </authorList>
    </citation>
    <scope>NUCLEOTIDE SEQUENCE [LARGE SCALE GENOMIC DNA]</scope>
    <source>
        <strain evidence="12">cv. AM560-2</strain>
    </source>
</reference>
<organism evidence="11 12">
    <name type="scientific">Manihot esculenta</name>
    <name type="common">Cassava</name>
    <name type="synonym">Jatropha manihot</name>
    <dbReference type="NCBI Taxonomy" id="3983"/>
    <lineage>
        <taxon>Eukaryota</taxon>
        <taxon>Viridiplantae</taxon>
        <taxon>Streptophyta</taxon>
        <taxon>Embryophyta</taxon>
        <taxon>Tracheophyta</taxon>
        <taxon>Spermatophyta</taxon>
        <taxon>Magnoliopsida</taxon>
        <taxon>eudicotyledons</taxon>
        <taxon>Gunneridae</taxon>
        <taxon>Pentapetalae</taxon>
        <taxon>rosids</taxon>
        <taxon>fabids</taxon>
        <taxon>Malpighiales</taxon>
        <taxon>Euphorbiaceae</taxon>
        <taxon>Crotonoideae</taxon>
        <taxon>Manihoteae</taxon>
        <taxon>Manihot</taxon>
    </lineage>
</organism>
<dbReference type="InterPro" id="IPR045864">
    <property type="entry name" value="aa-tRNA-synth_II/BPL/LPL"/>
</dbReference>
<feature type="compositionally biased region" description="Polar residues" evidence="9">
    <location>
        <begin position="1"/>
        <end position="11"/>
    </location>
</feature>
<evidence type="ECO:0000256" key="4">
    <source>
        <dbReference type="ARBA" id="ARBA00022741"/>
    </source>
</evidence>
<evidence type="ECO:0000256" key="2">
    <source>
        <dbReference type="ARBA" id="ARBA00012816"/>
    </source>
</evidence>
<keyword evidence="4" id="KW-0547">Nucleotide-binding</keyword>
<evidence type="ECO:0000256" key="3">
    <source>
        <dbReference type="ARBA" id="ARBA00022598"/>
    </source>
</evidence>
<evidence type="ECO:0000256" key="7">
    <source>
        <dbReference type="ARBA" id="ARBA00023146"/>
    </source>
</evidence>
<dbReference type="InterPro" id="IPR004522">
    <property type="entry name" value="Asn-tRNA-ligase"/>
</dbReference>
<comment type="similarity">
    <text evidence="1">Belongs to the class-II aminoacyl-tRNA synthetase family.</text>
</comment>
<protein>
    <recommendedName>
        <fullName evidence="2">asparagine--tRNA ligase</fullName>
        <ecNumber evidence="2">6.1.1.22</ecNumber>
    </recommendedName>
</protein>
<dbReference type="EMBL" id="CM004399">
    <property type="protein sequence ID" value="OAY32888.1"/>
    <property type="molecule type" value="Genomic_DNA"/>
</dbReference>
<accession>A0A2C9UQ69</accession>
<dbReference type="SUPFAM" id="SSF55681">
    <property type="entry name" value="Class II aaRS and biotin synthetases"/>
    <property type="match status" value="1"/>
</dbReference>
<dbReference type="GO" id="GO:0005739">
    <property type="term" value="C:mitochondrion"/>
    <property type="evidence" value="ECO:0000318"/>
    <property type="project" value="GO_Central"/>
</dbReference>
<feature type="domain" description="Aminoacyl-tRNA synthetase class II (D/K/N)" evidence="10">
    <location>
        <begin position="232"/>
        <end position="291"/>
    </location>
</feature>
<feature type="coiled-coil region" evidence="8">
    <location>
        <begin position="313"/>
        <end position="360"/>
    </location>
</feature>
<dbReference type="Gramene" id="Manes.13G053400.1.v8.1">
    <property type="protein sequence ID" value="Manes.13G053400.1.v8.1.CDS"/>
    <property type="gene ID" value="Manes.13G053400.v8.1"/>
</dbReference>
<dbReference type="GO" id="GO:0004816">
    <property type="term" value="F:asparagine-tRNA ligase activity"/>
    <property type="evidence" value="ECO:0000318"/>
    <property type="project" value="GO_Central"/>
</dbReference>
<keyword evidence="12" id="KW-1185">Reference proteome</keyword>
<dbReference type="InterPro" id="IPR004364">
    <property type="entry name" value="Aa-tRNA-synt_II"/>
</dbReference>
<dbReference type="AlphaFoldDB" id="A0A2C9UQ69"/>
<keyword evidence="8" id="KW-0175">Coiled coil</keyword>
<comment type="caution">
    <text evidence="11">The sequence shown here is derived from an EMBL/GenBank/DDBJ whole genome shotgun (WGS) entry which is preliminary data.</text>
</comment>
<gene>
    <name evidence="11" type="ORF">MANES_13G053400v8</name>
</gene>